<evidence type="ECO:0000313" key="2">
    <source>
        <dbReference type="Proteomes" id="UP000000311"/>
    </source>
</evidence>
<dbReference type="SUPFAM" id="SSF53474">
    <property type="entry name" value="alpha/beta-Hydrolases"/>
    <property type="match status" value="1"/>
</dbReference>
<dbReference type="EMBL" id="GL437306">
    <property type="protein sequence ID" value="EFN70704.1"/>
    <property type="molecule type" value="Genomic_DNA"/>
</dbReference>
<dbReference type="STRING" id="104421.E2A785"/>
<keyword evidence="2" id="KW-1185">Reference proteome</keyword>
<dbReference type="OrthoDB" id="9974421at2759"/>
<protein>
    <submittedName>
        <fullName evidence="1">Lipase 1</fullName>
    </submittedName>
</protein>
<proteinExistence type="predicted"/>
<dbReference type="InParanoid" id="E2A785"/>
<organism evidence="2">
    <name type="scientific">Camponotus floridanus</name>
    <name type="common">Florida carpenter ant</name>
    <dbReference type="NCBI Taxonomy" id="104421"/>
    <lineage>
        <taxon>Eukaryota</taxon>
        <taxon>Metazoa</taxon>
        <taxon>Ecdysozoa</taxon>
        <taxon>Arthropoda</taxon>
        <taxon>Hexapoda</taxon>
        <taxon>Insecta</taxon>
        <taxon>Pterygota</taxon>
        <taxon>Neoptera</taxon>
        <taxon>Endopterygota</taxon>
        <taxon>Hymenoptera</taxon>
        <taxon>Apocrita</taxon>
        <taxon>Aculeata</taxon>
        <taxon>Formicoidea</taxon>
        <taxon>Formicidae</taxon>
        <taxon>Formicinae</taxon>
        <taxon>Camponotus</taxon>
    </lineage>
</organism>
<accession>E2A785</accession>
<gene>
    <name evidence="1" type="ORF">EAG_03547</name>
</gene>
<evidence type="ECO:0000313" key="1">
    <source>
        <dbReference type="EMBL" id="EFN70704.1"/>
    </source>
</evidence>
<sequence>MCEIRHEILRFLGRLYCPLSGHFPAGTSVKTVRHYAQEIQSGKFCKFDYDRATNLIIYNSEEPPDYNLTSITVPIALFYSKNDLLADIEDVKRLAPLLPNVVDMYEVPWPTFSHTDFLWAKDAPKLVYERIFKIMNRENRNNVTSVE</sequence>
<dbReference type="Gene3D" id="3.40.50.1820">
    <property type="entry name" value="alpha/beta hydrolase"/>
    <property type="match status" value="1"/>
</dbReference>
<name>E2A785_CAMFO</name>
<dbReference type="OMA" id="HFHQVYK"/>
<dbReference type="PANTHER" id="PTHR11005">
    <property type="entry name" value="LYSOSOMAL ACID LIPASE-RELATED"/>
    <property type="match status" value="1"/>
</dbReference>
<dbReference type="AlphaFoldDB" id="E2A785"/>
<reference evidence="1 2" key="1">
    <citation type="journal article" date="2010" name="Science">
        <title>Genomic comparison of the ants Camponotus floridanus and Harpegnathos saltator.</title>
        <authorList>
            <person name="Bonasio R."/>
            <person name="Zhang G."/>
            <person name="Ye C."/>
            <person name="Mutti N.S."/>
            <person name="Fang X."/>
            <person name="Qin N."/>
            <person name="Donahue G."/>
            <person name="Yang P."/>
            <person name="Li Q."/>
            <person name="Li C."/>
            <person name="Zhang P."/>
            <person name="Huang Z."/>
            <person name="Berger S.L."/>
            <person name="Reinberg D."/>
            <person name="Wang J."/>
            <person name="Liebig J."/>
        </authorList>
    </citation>
    <scope>NUCLEOTIDE SEQUENCE [LARGE SCALE GENOMIC DNA]</scope>
    <source>
        <strain evidence="2">C129</strain>
    </source>
</reference>
<dbReference type="InterPro" id="IPR029058">
    <property type="entry name" value="AB_hydrolase_fold"/>
</dbReference>
<dbReference type="Proteomes" id="UP000000311">
    <property type="component" value="Unassembled WGS sequence"/>
</dbReference>